<keyword evidence="14" id="KW-0443">Lipid metabolism</keyword>
<proteinExistence type="predicted"/>
<evidence type="ECO:0000256" key="6">
    <source>
        <dbReference type="ARBA" id="ARBA00022548"/>
    </source>
</evidence>
<evidence type="ECO:0000313" key="21">
    <source>
        <dbReference type="Proteomes" id="UP001497482"/>
    </source>
</evidence>
<evidence type="ECO:0000256" key="13">
    <source>
        <dbReference type="ARBA" id="ARBA00023011"/>
    </source>
</evidence>
<evidence type="ECO:0000256" key="5">
    <source>
        <dbReference type="ARBA" id="ARBA00022516"/>
    </source>
</evidence>
<keyword evidence="10" id="KW-0152">Cholesterol biosynthesis</keyword>
<sequence>MWVTQLHFDVEPQDVLTSQSVRHFGFVYTRGSLTVPFSPGSMADVQPTPRLVLVFSGKRKSGKDHVTNLLHARLGAPLSSILRLSAPLKQHFAQDHSLDLDLLLGPGPYKERFRSEMIQWGEDQRRNDPGYFCRLATRGATEPVWIISDARRSTDLTWFRTQYPDKTRTIRVQCSDQIRTTRGWSFTEGVDDAESECGLDQVQDWDWIIKNEGDTEDLERQLRPVIDLALKQD</sequence>
<keyword evidence="7" id="KW-0808">Transferase</keyword>
<evidence type="ECO:0000256" key="12">
    <source>
        <dbReference type="ARBA" id="ARBA00022955"/>
    </source>
</evidence>
<keyword evidence="21" id="KW-1185">Reference proteome</keyword>
<evidence type="ECO:0000256" key="8">
    <source>
        <dbReference type="ARBA" id="ARBA00022741"/>
    </source>
</evidence>
<evidence type="ECO:0000256" key="17">
    <source>
        <dbReference type="ARBA" id="ARBA00034549"/>
    </source>
</evidence>
<evidence type="ECO:0000256" key="15">
    <source>
        <dbReference type="ARBA" id="ARBA00023166"/>
    </source>
</evidence>
<keyword evidence="16" id="KW-0753">Steroid metabolism</keyword>
<dbReference type="Proteomes" id="UP001497482">
    <property type="component" value="Chromosome 9"/>
</dbReference>
<dbReference type="InterPro" id="IPR027417">
    <property type="entry name" value="P-loop_NTPase"/>
</dbReference>
<dbReference type="Gene3D" id="3.40.50.300">
    <property type="entry name" value="P-loop containing nucleotide triphosphate hydrolases"/>
    <property type="match status" value="1"/>
</dbReference>
<dbReference type="SUPFAM" id="SSF52540">
    <property type="entry name" value="P-loop containing nucleoside triphosphate hydrolases"/>
    <property type="match status" value="1"/>
</dbReference>
<dbReference type="FunFam" id="3.40.50.300:FF:001026">
    <property type="entry name" value="Phosphomevalonate kinase"/>
    <property type="match status" value="1"/>
</dbReference>
<evidence type="ECO:0000256" key="19">
    <source>
        <dbReference type="ARBA" id="ARBA00057619"/>
    </source>
</evidence>
<comment type="catalytic activity">
    <reaction evidence="18">
        <text>(R)-5-phosphomevalonate + ATP = (R)-5-diphosphomevalonate + ADP</text>
        <dbReference type="Rhea" id="RHEA:16341"/>
        <dbReference type="ChEBI" id="CHEBI:30616"/>
        <dbReference type="ChEBI" id="CHEBI:57557"/>
        <dbReference type="ChEBI" id="CHEBI:58146"/>
        <dbReference type="ChEBI" id="CHEBI:456216"/>
        <dbReference type="EC" id="2.7.4.2"/>
    </reaction>
    <physiologicalReaction direction="left-to-right" evidence="18">
        <dbReference type="Rhea" id="RHEA:16342"/>
    </physiologicalReaction>
    <physiologicalReaction direction="right-to-left" evidence="18">
        <dbReference type="Rhea" id="RHEA:16343"/>
    </physiologicalReaction>
</comment>
<keyword evidence="15" id="KW-1207">Sterol metabolism</keyword>
<dbReference type="EC" id="2.7.4.2" evidence="3"/>
<accession>A0AAV2MPB1</accession>
<gene>
    <name evidence="20" type="ORF">KC01_LOCUS41221</name>
</gene>
<keyword evidence="9" id="KW-0418">Kinase</keyword>
<dbReference type="GO" id="GO:0005524">
    <property type="term" value="F:ATP binding"/>
    <property type="evidence" value="ECO:0007669"/>
    <property type="project" value="UniProtKB-KW"/>
</dbReference>
<evidence type="ECO:0000256" key="1">
    <source>
        <dbReference type="ARBA" id="ARBA00004514"/>
    </source>
</evidence>
<comment type="function">
    <text evidence="19">Catalyzes the reversible ATP-dependent phosphorylation of mevalonate 5-phosphate to produce mevalonate diphosphate and ADP, a key step in the mevalonic acid mediated biosynthesis of isopentenyl diphosphate and other polyisoprenoid metabolites.</text>
</comment>
<dbReference type="PANTHER" id="PTHR13101:SF1">
    <property type="entry name" value="PHOSPHOMEVALONATE KINASE"/>
    <property type="match status" value="1"/>
</dbReference>
<dbReference type="AlphaFoldDB" id="A0AAV2MPB1"/>
<keyword evidence="12" id="KW-0752">Steroid biosynthesis</keyword>
<evidence type="ECO:0000256" key="10">
    <source>
        <dbReference type="ARBA" id="ARBA00022778"/>
    </source>
</evidence>
<evidence type="ECO:0000256" key="4">
    <source>
        <dbReference type="ARBA" id="ARBA00022490"/>
    </source>
</evidence>
<keyword evidence="11" id="KW-0067">ATP-binding</keyword>
<evidence type="ECO:0000256" key="3">
    <source>
        <dbReference type="ARBA" id="ARBA00012958"/>
    </source>
</evidence>
<comment type="pathway">
    <text evidence="2">Isoprenoid biosynthesis; isopentenyl diphosphate biosynthesis via mevalonate pathway; isopentenyl diphosphate from (R)-mevalonate: step 2/3.</text>
</comment>
<evidence type="ECO:0000256" key="18">
    <source>
        <dbReference type="ARBA" id="ARBA00051752"/>
    </source>
</evidence>
<evidence type="ECO:0000256" key="14">
    <source>
        <dbReference type="ARBA" id="ARBA00023098"/>
    </source>
</evidence>
<dbReference type="GO" id="GO:0019287">
    <property type="term" value="P:isopentenyl diphosphate biosynthetic process, mevalonate pathway"/>
    <property type="evidence" value="ECO:0007669"/>
    <property type="project" value="TreeGrafter"/>
</dbReference>
<evidence type="ECO:0000256" key="7">
    <source>
        <dbReference type="ARBA" id="ARBA00022679"/>
    </source>
</evidence>
<name>A0AAV2MPB1_KNICA</name>
<dbReference type="GO" id="GO:0006695">
    <property type="term" value="P:cholesterol biosynthetic process"/>
    <property type="evidence" value="ECO:0007669"/>
    <property type="project" value="UniProtKB-KW"/>
</dbReference>
<evidence type="ECO:0000256" key="11">
    <source>
        <dbReference type="ARBA" id="ARBA00022840"/>
    </source>
</evidence>
<dbReference type="EMBL" id="OZ035831">
    <property type="protein sequence ID" value="CAL1615233.1"/>
    <property type="molecule type" value="Genomic_DNA"/>
</dbReference>
<keyword evidence="13" id="KW-0756">Sterol biosynthesis</keyword>
<keyword evidence="4" id="KW-0963">Cytoplasm</keyword>
<keyword evidence="5" id="KW-0444">Lipid biosynthesis</keyword>
<dbReference type="PANTHER" id="PTHR13101">
    <property type="entry name" value="PHOSPHOMEVALONATE KINASE"/>
    <property type="match status" value="1"/>
</dbReference>
<dbReference type="NCBIfam" id="TIGR01223">
    <property type="entry name" value="Pmev_kin_anim"/>
    <property type="match status" value="1"/>
</dbReference>
<keyword evidence="6" id="KW-0153">Cholesterol metabolism</keyword>
<dbReference type="Pfam" id="PF04275">
    <property type="entry name" value="P-mevalo_kinase"/>
    <property type="match status" value="1"/>
</dbReference>
<dbReference type="InterPro" id="IPR005919">
    <property type="entry name" value="Pmev_kin_anim"/>
</dbReference>
<dbReference type="GO" id="GO:0004631">
    <property type="term" value="F:phosphomevalonate kinase activity"/>
    <property type="evidence" value="ECO:0007669"/>
    <property type="project" value="UniProtKB-EC"/>
</dbReference>
<protein>
    <recommendedName>
        <fullName evidence="17">Phosphomevalonate kinase</fullName>
        <ecNumber evidence="3">2.7.4.2</ecNumber>
    </recommendedName>
</protein>
<dbReference type="GO" id="GO:0005829">
    <property type="term" value="C:cytosol"/>
    <property type="evidence" value="ECO:0007669"/>
    <property type="project" value="UniProtKB-SubCell"/>
</dbReference>
<organism evidence="20 21">
    <name type="scientific">Knipowitschia caucasica</name>
    <name type="common">Caucasian dwarf goby</name>
    <name type="synonym">Pomatoschistus caucasicus</name>
    <dbReference type="NCBI Taxonomy" id="637954"/>
    <lineage>
        <taxon>Eukaryota</taxon>
        <taxon>Metazoa</taxon>
        <taxon>Chordata</taxon>
        <taxon>Craniata</taxon>
        <taxon>Vertebrata</taxon>
        <taxon>Euteleostomi</taxon>
        <taxon>Actinopterygii</taxon>
        <taxon>Neopterygii</taxon>
        <taxon>Teleostei</taxon>
        <taxon>Neoteleostei</taxon>
        <taxon>Acanthomorphata</taxon>
        <taxon>Gobiaria</taxon>
        <taxon>Gobiiformes</taxon>
        <taxon>Gobioidei</taxon>
        <taxon>Gobiidae</taxon>
        <taxon>Gobiinae</taxon>
        <taxon>Knipowitschia</taxon>
    </lineage>
</organism>
<evidence type="ECO:0000313" key="20">
    <source>
        <dbReference type="EMBL" id="CAL1615233.1"/>
    </source>
</evidence>
<evidence type="ECO:0000256" key="9">
    <source>
        <dbReference type="ARBA" id="ARBA00022777"/>
    </source>
</evidence>
<reference evidence="20 21" key="1">
    <citation type="submission" date="2024-04" db="EMBL/GenBank/DDBJ databases">
        <authorList>
            <person name="Waldvogel A.-M."/>
            <person name="Schoenle A."/>
        </authorList>
    </citation>
    <scope>NUCLEOTIDE SEQUENCE [LARGE SCALE GENOMIC DNA]</scope>
</reference>
<keyword evidence="8" id="KW-0547">Nucleotide-binding</keyword>
<evidence type="ECO:0000256" key="2">
    <source>
        <dbReference type="ARBA" id="ARBA00005017"/>
    </source>
</evidence>
<comment type="subcellular location">
    <subcellularLocation>
        <location evidence="1">Cytoplasm</location>
        <location evidence="1">Cytosol</location>
    </subcellularLocation>
</comment>
<evidence type="ECO:0000256" key="16">
    <source>
        <dbReference type="ARBA" id="ARBA00023221"/>
    </source>
</evidence>